<dbReference type="Proteomes" id="UP000265691">
    <property type="component" value="Unassembled WGS sequence"/>
</dbReference>
<evidence type="ECO:0000313" key="1">
    <source>
        <dbReference type="EMBL" id="RIY33189.1"/>
    </source>
</evidence>
<comment type="caution">
    <text evidence="1">The sequence shown here is derived from an EMBL/GenBank/DDBJ whole genome shotgun (WGS) entry which is preliminary data.</text>
</comment>
<proteinExistence type="predicted"/>
<keyword evidence="2" id="KW-1185">Reference proteome</keyword>
<dbReference type="OrthoDB" id="5669471at2"/>
<dbReference type="RefSeq" id="WP_119524822.1">
    <property type="nucleotide sequence ID" value="NZ_NRHC01000037.1"/>
</dbReference>
<protein>
    <submittedName>
        <fullName evidence="1">Uncharacterized protein</fullName>
    </submittedName>
</protein>
<gene>
    <name evidence="1" type="ORF">CKF54_03085</name>
</gene>
<reference evidence="1 2" key="1">
    <citation type="submission" date="2017-08" db="EMBL/GenBank/DDBJ databases">
        <title>Reclassification of Bisgaard taxon 37 and 44.</title>
        <authorList>
            <person name="Christensen H."/>
        </authorList>
    </citation>
    <scope>NUCLEOTIDE SEQUENCE [LARGE SCALE GENOMIC DNA]</scope>
    <source>
        <strain evidence="1 2">B96_3</strain>
    </source>
</reference>
<organism evidence="1 2">
    <name type="scientific">Psittacicella hinzii</name>
    <dbReference type="NCBI Taxonomy" id="2028575"/>
    <lineage>
        <taxon>Bacteria</taxon>
        <taxon>Pseudomonadati</taxon>
        <taxon>Pseudomonadota</taxon>
        <taxon>Gammaproteobacteria</taxon>
        <taxon>Pasteurellales</taxon>
        <taxon>Psittacicellaceae</taxon>
        <taxon>Psittacicella</taxon>
    </lineage>
</organism>
<evidence type="ECO:0000313" key="2">
    <source>
        <dbReference type="Proteomes" id="UP000265691"/>
    </source>
</evidence>
<dbReference type="EMBL" id="NRHC01000037">
    <property type="protein sequence ID" value="RIY33189.1"/>
    <property type="molecule type" value="Genomic_DNA"/>
</dbReference>
<accession>A0A3A1Y7F3</accession>
<name>A0A3A1Y7F3_9GAMM</name>
<dbReference type="AlphaFoldDB" id="A0A3A1Y7F3"/>
<sequence>MPTHKIAFISRDDNPQARDVIKQLFKGKPNLYFNNLNEFRAYAQQNPQYIYDILQHNTLSSVLDPNEYNQEKDTIKIGFYLIFDAWEFVHDQASLIHITQMIKYHLDGKDVSIPQLIERTTSMEHDAEVEKEAEEKNIDVYVLCESGQFRSSLENNIIQALTAACGDEVSFTLKEPVIRPQIPQVGTNNDKQNTLLINLTEAPFAFPQVLPNPFGYVHVNEQFFASPEKIDFLTQQMLATLEIFTQTNQKFNPLKFILPELMPLYQQPFDLTVWNNMAALSPEMEKLVTTFNENKAPHQEKINVLDPENKEIVLVFLGTDGHDDPEDFVSRLSKFFGAFSAKCFNRVEEFFDQQKLFDDNKEVTFCFLDFSNNAFENCNGRVKCGFYVHLADWKQVKQKSVYNMFVIFKDLVSRGFLGHYINYKYL</sequence>